<organism evidence="2 3">
    <name type="scientific">Phytohabitans kaempferiae</name>
    <dbReference type="NCBI Taxonomy" id="1620943"/>
    <lineage>
        <taxon>Bacteria</taxon>
        <taxon>Bacillati</taxon>
        <taxon>Actinomycetota</taxon>
        <taxon>Actinomycetes</taxon>
        <taxon>Micromonosporales</taxon>
        <taxon>Micromonosporaceae</taxon>
    </lineage>
</organism>
<name>A0ABV6MGI0_9ACTN</name>
<sequence length="90" mass="10523">MPRPVTQHVIERRDTFLARVDLAWPEQKVAVEYDGAWHSDGEQLHRDRRRLNRLLGADWVVLHVTAQRLRDDFEGFVAELKAALHRRAAS</sequence>
<comment type="caution">
    <text evidence="2">The sequence shown here is derived from an EMBL/GenBank/DDBJ whole genome shotgun (WGS) entry which is preliminary data.</text>
</comment>
<dbReference type="Gene3D" id="3.40.960.10">
    <property type="entry name" value="VSR Endonuclease"/>
    <property type="match status" value="1"/>
</dbReference>
<dbReference type="RefSeq" id="WP_377261921.1">
    <property type="nucleotide sequence ID" value="NZ_JBHLUH010000091.1"/>
</dbReference>
<evidence type="ECO:0000313" key="3">
    <source>
        <dbReference type="Proteomes" id="UP001589867"/>
    </source>
</evidence>
<feature type="domain" description="DUF559" evidence="1">
    <location>
        <begin position="20"/>
        <end position="84"/>
    </location>
</feature>
<protein>
    <submittedName>
        <fullName evidence="2">DUF559 domain-containing protein</fullName>
    </submittedName>
</protein>
<dbReference type="SUPFAM" id="SSF52980">
    <property type="entry name" value="Restriction endonuclease-like"/>
    <property type="match status" value="1"/>
</dbReference>
<gene>
    <name evidence="2" type="ORF">ACFFIA_40115</name>
</gene>
<proteinExistence type="predicted"/>
<dbReference type="InterPro" id="IPR007569">
    <property type="entry name" value="DUF559"/>
</dbReference>
<keyword evidence="3" id="KW-1185">Reference proteome</keyword>
<accession>A0ABV6MGI0</accession>
<dbReference type="Proteomes" id="UP001589867">
    <property type="component" value="Unassembled WGS sequence"/>
</dbReference>
<evidence type="ECO:0000313" key="2">
    <source>
        <dbReference type="EMBL" id="MFC0533826.1"/>
    </source>
</evidence>
<dbReference type="InterPro" id="IPR011335">
    <property type="entry name" value="Restrct_endonuc-II-like"/>
</dbReference>
<dbReference type="EMBL" id="JBHLUH010000091">
    <property type="protein sequence ID" value="MFC0533826.1"/>
    <property type="molecule type" value="Genomic_DNA"/>
</dbReference>
<evidence type="ECO:0000259" key="1">
    <source>
        <dbReference type="Pfam" id="PF04480"/>
    </source>
</evidence>
<reference evidence="2 3" key="1">
    <citation type="submission" date="2024-09" db="EMBL/GenBank/DDBJ databases">
        <authorList>
            <person name="Sun Q."/>
            <person name="Mori K."/>
        </authorList>
    </citation>
    <scope>NUCLEOTIDE SEQUENCE [LARGE SCALE GENOMIC DNA]</scope>
    <source>
        <strain evidence="2 3">TBRC 3947</strain>
    </source>
</reference>
<dbReference type="Pfam" id="PF04480">
    <property type="entry name" value="DUF559"/>
    <property type="match status" value="1"/>
</dbReference>